<dbReference type="AlphaFoldDB" id="A0AAU2ACX7"/>
<dbReference type="Pfam" id="PF00582">
    <property type="entry name" value="Usp"/>
    <property type="match status" value="1"/>
</dbReference>
<name>A0AAU2ACX7_9ACTN</name>
<feature type="region of interest" description="Disordered" evidence="1">
    <location>
        <begin position="259"/>
        <end position="283"/>
    </location>
</feature>
<dbReference type="InterPro" id="IPR014729">
    <property type="entry name" value="Rossmann-like_a/b/a_fold"/>
</dbReference>
<proteinExistence type="predicted"/>
<dbReference type="Gene3D" id="3.40.50.620">
    <property type="entry name" value="HUPs"/>
    <property type="match status" value="2"/>
</dbReference>
<dbReference type="EMBL" id="CP108222">
    <property type="protein sequence ID" value="WTT22476.1"/>
    <property type="molecule type" value="Genomic_DNA"/>
</dbReference>
<accession>A0AAU2ACX7</accession>
<evidence type="ECO:0000259" key="2">
    <source>
        <dbReference type="Pfam" id="PF00582"/>
    </source>
</evidence>
<sequence length="283" mass="28607">MNGSVAGPAAGPVVVGVDGSRSCMAAVETAARAADRLGVGLLPAHALQWPSAHVLPGVPPWDRGAPGAREVVDGALEDAERRARRAAPRVRVTHEILMGDPATVLESASRDDSLTVVGGRPAARRHGGGRRGSVAGRLAAHGCSPVLVVRGSPVPAGPVVPVADGDTPEGGAAAEFAFAEASGRGADVTALDGTRARNASSAADGSADLLAAPEKKHPDTASHHVRVRGGLHRALVEAGTEAQLVVIAPRGPESLLGALPHPTRRGAPPHADRPVAVIRPEED</sequence>
<feature type="domain" description="UspA" evidence="2">
    <location>
        <begin position="12"/>
        <end position="150"/>
    </location>
</feature>
<dbReference type="InterPro" id="IPR006016">
    <property type="entry name" value="UspA"/>
</dbReference>
<dbReference type="SUPFAM" id="SSF52402">
    <property type="entry name" value="Adenine nucleotide alpha hydrolases-like"/>
    <property type="match status" value="2"/>
</dbReference>
<protein>
    <submittedName>
        <fullName evidence="3">Universal stress protein</fullName>
    </submittedName>
</protein>
<evidence type="ECO:0000313" key="3">
    <source>
        <dbReference type="EMBL" id="WTT22476.1"/>
    </source>
</evidence>
<gene>
    <name evidence="3" type="ORF">OHA22_46515</name>
</gene>
<organism evidence="3">
    <name type="scientific">Streptomyces sp. NBC_00093</name>
    <dbReference type="NCBI Taxonomy" id="2975649"/>
    <lineage>
        <taxon>Bacteria</taxon>
        <taxon>Bacillati</taxon>
        <taxon>Actinomycetota</taxon>
        <taxon>Actinomycetes</taxon>
        <taxon>Kitasatosporales</taxon>
        <taxon>Streptomycetaceae</taxon>
        <taxon>Streptomyces</taxon>
    </lineage>
</organism>
<feature type="region of interest" description="Disordered" evidence="1">
    <location>
        <begin position="115"/>
        <end position="134"/>
    </location>
</feature>
<evidence type="ECO:0000256" key="1">
    <source>
        <dbReference type="SAM" id="MobiDB-lite"/>
    </source>
</evidence>
<reference evidence="3" key="1">
    <citation type="submission" date="2022-10" db="EMBL/GenBank/DDBJ databases">
        <title>The complete genomes of actinobacterial strains from the NBC collection.</title>
        <authorList>
            <person name="Joergensen T.S."/>
            <person name="Alvarez Arevalo M."/>
            <person name="Sterndorff E.B."/>
            <person name="Faurdal D."/>
            <person name="Vuksanovic O."/>
            <person name="Mourched A.-S."/>
            <person name="Charusanti P."/>
            <person name="Shaw S."/>
            <person name="Blin K."/>
            <person name="Weber T."/>
        </authorList>
    </citation>
    <scope>NUCLEOTIDE SEQUENCE</scope>
    <source>
        <strain evidence="3">NBC_00093</strain>
    </source>
</reference>